<sequence>MTQQLWSKPITVETSKPGQRLTIVNTEAATYYLLRSWPAKSHGIAFKNAKRTLISAHEGHVEALVARAAFLAALEESGVEIFEA</sequence>
<accession>A0AAU7S4I2</accession>
<dbReference type="Gene3D" id="6.10.250.730">
    <property type="match status" value="1"/>
</dbReference>
<evidence type="ECO:0000313" key="1">
    <source>
        <dbReference type="EMBL" id="XBT97414.1"/>
    </source>
</evidence>
<dbReference type="RefSeq" id="WP_349962497.1">
    <property type="nucleotide sequence ID" value="NZ_CP157962.1"/>
</dbReference>
<gene>
    <name evidence="1" type="ORF">ABM479_29555</name>
</gene>
<organism evidence="1">
    <name type="scientific">Rhizobium sp. ZPR3</name>
    <dbReference type="NCBI Taxonomy" id="3158967"/>
    <lineage>
        <taxon>Bacteria</taxon>
        <taxon>Pseudomonadati</taxon>
        <taxon>Pseudomonadota</taxon>
        <taxon>Alphaproteobacteria</taxon>
        <taxon>Hyphomicrobiales</taxon>
        <taxon>Rhizobiaceae</taxon>
        <taxon>Rhizobium/Agrobacterium group</taxon>
        <taxon>Rhizobium</taxon>
    </lineage>
</organism>
<dbReference type="EMBL" id="CP157962">
    <property type="protein sequence ID" value="XBT97414.1"/>
    <property type="molecule type" value="Genomic_DNA"/>
</dbReference>
<keyword evidence="1" id="KW-0614">Plasmid</keyword>
<geneLocation type="plasmid" evidence="1">
    <name>unnamed2</name>
</geneLocation>
<proteinExistence type="predicted"/>
<reference evidence="1" key="1">
    <citation type="submission" date="2024-06" db="EMBL/GenBank/DDBJ databases">
        <authorList>
            <person name="Li T."/>
            <person name="Gao R."/>
        </authorList>
    </citation>
    <scope>NUCLEOTIDE SEQUENCE</scope>
    <source>
        <strain evidence="1">ZPR3</strain>
        <plasmid evidence="1">unnamed2</plasmid>
    </source>
</reference>
<protein>
    <submittedName>
        <fullName evidence="1">DUF982 domain-containing protein</fullName>
    </submittedName>
</protein>
<dbReference type="InterPro" id="IPR010385">
    <property type="entry name" value="DUF982"/>
</dbReference>
<dbReference type="AlphaFoldDB" id="A0AAU7S4I2"/>
<dbReference type="Pfam" id="PF06169">
    <property type="entry name" value="DUF982"/>
    <property type="match status" value="1"/>
</dbReference>
<name>A0AAU7S4I2_9HYPH</name>